<evidence type="ECO:0000256" key="4">
    <source>
        <dbReference type="ARBA" id="ARBA00023136"/>
    </source>
</evidence>
<dbReference type="SUPFAM" id="SSF48452">
    <property type="entry name" value="TPR-like"/>
    <property type="match status" value="1"/>
</dbReference>
<dbReference type="EMBL" id="WSQA01000005">
    <property type="protein sequence ID" value="MVZ62122.1"/>
    <property type="molecule type" value="Genomic_DNA"/>
</dbReference>
<dbReference type="AlphaFoldDB" id="A0A6N8L2W3"/>
<evidence type="ECO:0000256" key="5">
    <source>
        <dbReference type="ARBA" id="ARBA00023237"/>
    </source>
</evidence>
<keyword evidence="10" id="KW-1185">Reference proteome</keyword>
<evidence type="ECO:0000313" key="9">
    <source>
        <dbReference type="EMBL" id="MVZ62122.1"/>
    </source>
</evidence>
<keyword evidence="5" id="KW-0998">Cell outer membrane</keyword>
<name>A0A6N8L2W3_9SPHI</name>
<comment type="subcellular location">
    <subcellularLocation>
        <location evidence="1">Cell outer membrane</location>
    </subcellularLocation>
</comment>
<accession>A0A6N8L2W3</accession>
<evidence type="ECO:0000256" key="3">
    <source>
        <dbReference type="ARBA" id="ARBA00022729"/>
    </source>
</evidence>
<comment type="caution">
    <text evidence="9">The sequence shown here is derived from an EMBL/GenBank/DDBJ whole genome shotgun (WGS) entry which is preliminary data.</text>
</comment>
<sequence length="628" mass="71692">MKLKKLIIAVSLIGSSLLHSCKYLDIVPDNVATIEYAFKTRNTAESYLFTCYSWMPGHAASSQVPEFLSGDEIWLYNNVSGRNNWQIARGNQNVVSPYLNFWSGKEEASDLYRGIRECNIFLENIKTVNDMADTEKSQWAAEVKFLKAYYHFYLMRMYGPIPLIRENLPVSASVEEVKSVVRKPIDECVEYIVSLLDEAIADLPNEVLFPATEMGRANKVIASALKAKVLVTAASPMFNGNKDFSSFKGKDGTTFFNQTVDENKWKVAQEACQAAVDLCESLGYKLFTYTPAVGSMNLSDTTRIELGFRSSLTQKWNSEIIWADNNSLLNTLQKYSQPRLHLGPGYYSGVHAPPIKMAELFYSENGVPINEDKDYPYEDRFSLRKVTEQDRLYLKPGEDLPILHHDREPRFYASLAFDGGRWFGTGWLTDQDNKYVEARAGGMAAGHPTSYSVTGYWAKKLVNYLNTASDANYVVQAVPFPLMRLSDLYLYLAEAINEAEGPTDKALTYIDKVRQRSGLEGVAASWSNHSINADKYKTKEGLRAIIQQERLIELAFEGHRFWDLRRWKKSIEVLNQPIYGWDIHQETPAEYYRPVLLFNQEFKVRDYLWPIEEAEILKNQNLIQAPGW</sequence>
<dbReference type="Pfam" id="PF14322">
    <property type="entry name" value="SusD-like_3"/>
    <property type="match status" value="1"/>
</dbReference>
<keyword evidence="3 6" id="KW-0732">Signal</keyword>
<protein>
    <submittedName>
        <fullName evidence="9">RagB/SusD family nutrient uptake outer membrane protein</fullName>
    </submittedName>
</protein>
<comment type="similarity">
    <text evidence="2">Belongs to the SusD family.</text>
</comment>
<evidence type="ECO:0000313" key="10">
    <source>
        <dbReference type="Proteomes" id="UP000435036"/>
    </source>
</evidence>
<feature type="domain" description="SusD-like N-terminal" evidence="8">
    <location>
        <begin position="82"/>
        <end position="229"/>
    </location>
</feature>
<evidence type="ECO:0000259" key="7">
    <source>
        <dbReference type="Pfam" id="PF07980"/>
    </source>
</evidence>
<feature type="signal peptide" evidence="6">
    <location>
        <begin position="1"/>
        <end position="20"/>
    </location>
</feature>
<dbReference type="Gene3D" id="1.25.40.390">
    <property type="match status" value="1"/>
</dbReference>
<organism evidence="9 10">
    <name type="scientific">Sphingobacterium humi</name>
    <dbReference type="NCBI Taxonomy" id="1796905"/>
    <lineage>
        <taxon>Bacteria</taxon>
        <taxon>Pseudomonadati</taxon>
        <taxon>Bacteroidota</taxon>
        <taxon>Sphingobacteriia</taxon>
        <taxon>Sphingobacteriales</taxon>
        <taxon>Sphingobacteriaceae</taxon>
        <taxon>Sphingobacterium</taxon>
    </lineage>
</organism>
<reference evidence="9 10" key="1">
    <citation type="submission" date="2019-12" db="EMBL/GenBank/DDBJ databases">
        <authorList>
            <person name="Dong K."/>
        </authorList>
    </citation>
    <scope>NUCLEOTIDE SEQUENCE [LARGE SCALE GENOMIC DNA]</scope>
    <source>
        <strain evidence="9 10">JCM 31225</strain>
    </source>
</reference>
<feature type="domain" description="RagB/SusD" evidence="7">
    <location>
        <begin position="319"/>
        <end position="628"/>
    </location>
</feature>
<evidence type="ECO:0000256" key="1">
    <source>
        <dbReference type="ARBA" id="ARBA00004442"/>
    </source>
</evidence>
<dbReference type="Proteomes" id="UP000435036">
    <property type="component" value="Unassembled WGS sequence"/>
</dbReference>
<evidence type="ECO:0000256" key="6">
    <source>
        <dbReference type="SAM" id="SignalP"/>
    </source>
</evidence>
<dbReference type="OrthoDB" id="608091at2"/>
<dbReference type="InterPro" id="IPR011990">
    <property type="entry name" value="TPR-like_helical_dom_sf"/>
</dbReference>
<dbReference type="InterPro" id="IPR033985">
    <property type="entry name" value="SusD-like_N"/>
</dbReference>
<gene>
    <name evidence="9" type="ORF">GQF63_08825</name>
</gene>
<dbReference type="RefSeq" id="WP_160368861.1">
    <property type="nucleotide sequence ID" value="NZ_WSQA01000005.1"/>
</dbReference>
<proteinExistence type="inferred from homology"/>
<evidence type="ECO:0000259" key="8">
    <source>
        <dbReference type="Pfam" id="PF14322"/>
    </source>
</evidence>
<dbReference type="Pfam" id="PF07980">
    <property type="entry name" value="SusD_RagB"/>
    <property type="match status" value="1"/>
</dbReference>
<evidence type="ECO:0000256" key="2">
    <source>
        <dbReference type="ARBA" id="ARBA00006275"/>
    </source>
</evidence>
<keyword evidence="4" id="KW-0472">Membrane</keyword>
<dbReference type="GO" id="GO:0009279">
    <property type="term" value="C:cell outer membrane"/>
    <property type="evidence" value="ECO:0007669"/>
    <property type="project" value="UniProtKB-SubCell"/>
</dbReference>
<feature type="chain" id="PRO_5026897870" evidence="6">
    <location>
        <begin position="21"/>
        <end position="628"/>
    </location>
</feature>
<dbReference type="InterPro" id="IPR012944">
    <property type="entry name" value="SusD_RagB_dom"/>
</dbReference>